<keyword evidence="14" id="KW-1185">Reference proteome</keyword>
<feature type="binding site" evidence="11">
    <location>
        <position position="91"/>
    </location>
    <ligand>
        <name>Fe cation</name>
        <dbReference type="ChEBI" id="CHEBI:24875"/>
        <label>1</label>
    </ligand>
</feature>
<sequence>MSQQPQSHNTHFQPQTIADRLAWYFVLLLRTCADLLFGKRYAHRAIVLETVAAVPGMVGGFFNHLKALRRIRDDEGWIKELLAEAENERMHLMTFIEIAQPSLFERGLIRVTQVIFLCVYTLIYLLSAKTAHRIVGYFEEEAVRSYDNFLSYIDNGTIANTPAPQIALDYWKLPADATLREVVVAVREDEMHHRDRNHGFANAYHAKQTPAHI</sequence>
<dbReference type="PIRSF" id="PIRSF005229">
    <property type="entry name" value="AOX"/>
    <property type="match status" value="1"/>
</dbReference>
<feature type="binding site" evidence="11">
    <location>
        <position position="49"/>
    </location>
    <ligand>
        <name>Fe cation</name>
        <dbReference type="ChEBI" id="CHEBI:24875"/>
        <label>1</label>
    </ligand>
</feature>
<dbReference type="PANTHER" id="PTHR31803:SF3">
    <property type="entry name" value="ALTERNATIVE OXIDASE"/>
    <property type="match status" value="1"/>
</dbReference>
<evidence type="ECO:0000313" key="14">
    <source>
        <dbReference type="Proteomes" id="UP000241771"/>
    </source>
</evidence>
<dbReference type="GO" id="GO:0016020">
    <property type="term" value="C:membrane"/>
    <property type="evidence" value="ECO:0007669"/>
    <property type="project" value="UniProtKB-SubCell"/>
</dbReference>
<evidence type="ECO:0000256" key="6">
    <source>
        <dbReference type="ARBA" id="ARBA00022982"/>
    </source>
</evidence>
<keyword evidence="7 12" id="KW-1133">Transmembrane helix</keyword>
<keyword evidence="6" id="KW-0249">Electron transport</keyword>
<feature type="binding site" evidence="11">
    <location>
        <position position="139"/>
    </location>
    <ligand>
        <name>Fe cation</name>
        <dbReference type="ChEBI" id="CHEBI:24875"/>
        <label>2</label>
    </ligand>
</feature>
<name>A0A2T3NQL6_9GAMM</name>
<dbReference type="EMBL" id="PYMA01000010">
    <property type="protein sequence ID" value="PSW18541.1"/>
    <property type="molecule type" value="Genomic_DNA"/>
</dbReference>
<feature type="binding site" evidence="11">
    <location>
        <position position="193"/>
    </location>
    <ligand>
        <name>Fe cation</name>
        <dbReference type="ChEBI" id="CHEBI:24875"/>
        <label>2</label>
    </ligand>
</feature>
<keyword evidence="5 11" id="KW-0479">Metal-binding</keyword>
<evidence type="ECO:0000313" key="13">
    <source>
        <dbReference type="EMBL" id="PSW18541.1"/>
    </source>
</evidence>
<dbReference type="Gene3D" id="1.20.1260.140">
    <property type="entry name" value="Alternative oxidase"/>
    <property type="match status" value="1"/>
</dbReference>
<dbReference type="OrthoDB" id="8228094at2"/>
<evidence type="ECO:0000256" key="4">
    <source>
        <dbReference type="ARBA" id="ARBA00022692"/>
    </source>
</evidence>
<keyword evidence="4 12" id="KW-0812">Transmembrane</keyword>
<dbReference type="InterPro" id="IPR002680">
    <property type="entry name" value="AOX"/>
</dbReference>
<evidence type="ECO:0000256" key="9">
    <source>
        <dbReference type="ARBA" id="ARBA00023004"/>
    </source>
</evidence>
<keyword evidence="9 11" id="KW-0408">Iron</keyword>
<comment type="cofactor">
    <cofactor evidence="11">
        <name>Fe cation</name>
        <dbReference type="ChEBI" id="CHEBI:24875"/>
    </cofactor>
    <text evidence="11">Binds 2 iron ions per subunit.</text>
</comment>
<accession>A0A2T3NQL6</accession>
<keyword evidence="3" id="KW-0679">Respiratory chain</keyword>
<evidence type="ECO:0000256" key="3">
    <source>
        <dbReference type="ARBA" id="ARBA00022660"/>
    </source>
</evidence>
<organism evidence="13 14">
    <name type="scientific">Photobacterium sanctipauli</name>
    <dbReference type="NCBI Taxonomy" id="1342794"/>
    <lineage>
        <taxon>Bacteria</taxon>
        <taxon>Pseudomonadati</taxon>
        <taxon>Pseudomonadota</taxon>
        <taxon>Gammaproteobacteria</taxon>
        <taxon>Vibrionales</taxon>
        <taxon>Vibrionaceae</taxon>
        <taxon>Photobacterium</taxon>
    </lineage>
</organism>
<dbReference type="PANTHER" id="PTHR31803">
    <property type="entry name" value="ALTERNATIVE OXIDASE"/>
    <property type="match status" value="1"/>
</dbReference>
<feature type="binding site" evidence="11">
    <location>
        <position position="88"/>
    </location>
    <ligand>
        <name>Fe cation</name>
        <dbReference type="ChEBI" id="CHEBI:24875"/>
        <label>1</label>
    </ligand>
</feature>
<dbReference type="AlphaFoldDB" id="A0A2T3NQL6"/>
<keyword evidence="2" id="KW-0813">Transport</keyword>
<comment type="subcellular location">
    <subcellularLocation>
        <location evidence="1">Membrane</location>
    </subcellularLocation>
</comment>
<evidence type="ECO:0000256" key="12">
    <source>
        <dbReference type="SAM" id="Phobius"/>
    </source>
</evidence>
<evidence type="ECO:0000256" key="11">
    <source>
        <dbReference type="PIRSR" id="PIRSR005229-1"/>
    </source>
</evidence>
<evidence type="ECO:0000256" key="5">
    <source>
        <dbReference type="ARBA" id="ARBA00022723"/>
    </source>
</evidence>
<dbReference type="InterPro" id="IPR038659">
    <property type="entry name" value="AOX_sf"/>
</dbReference>
<feature type="binding site" evidence="11">
    <location>
        <position position="190"/>
    </location>
    <ligand>
        <name>Fe cation</name>
        <dbReference type="ChEBI" id="CHEBI:24875"/>
        <label>1</label>
    </ligand>
</feature>
<proteinExistence type="predicted"/>
<feature type="transmembrane region" description="Helical" evidence="12">
    <location>
        <begin position="21"/>
        <end position="38"/>
    </location>
</feature>
<gene>
    <name evidence="13" type="ORF">C9I98_15780</name>
</gene>
<dbReference type="GO" id="GO:0046872">
    <property type="term" value="F:metal ion binding"/>
    <property type="evidence" value="ECO:0007669"/>
    <property type="project" value="UniProtKB-KW"/>
</dbReference>
<evidence type="ECO:0000256" key="1">
    <source>
        <dbReference type="ARBA" id="ARBA00004370"/>
    </source>
</evidence>
<comment type="caution">
    <text evidence="13">The sequence shown here is derived from an EMBL/GenBank/DDBJ whole genome shotgun (WGS) entry which is preliminary data.</text>
</comment>
<evidence type="ECO:0000256" key="7">
    <source>
        <dbReference type="ARBA" id="ARBA00022989"/>
    </source>
</evidence>
<reference evidence="13 14" key="1">
    <citation type="submission" date="2018-01" db="EMBL/GenBank/DDBJ databases">
        <title>Whole genome sequencing of Histamine producing bacteria.</title>
        <authorList>
            <person name="Butler K."/>
        </authorList>
    </citation>
    <scope>NUCLEOTIDE SEQUENCE [LARGE SCALE GENOMIC DNA]</scope>
    <source>
        <strain evidence="13 14">DSM 100436</strain>
    </source>
</reference>
<dbReference type="CDD" id="cd01053">
    <property type="entry name" value="AOX"/>
    <property type="match status" value="1"/>
</dbReference>
<feature type="binding site" evidence="11">
    <location>
        <position position="190"/>
    </location>
    <ligand>
        <name>Fe cation</name>
        <dbReference type="ChEBI" id="CHEBI:24875"/>
        <label>2</label>
    </ligand>
</feature>
<dbReference type="Proteomes" id="UP000241771">
    <property type="component" value="Unassembled WGS sequence"/>
</dbReference>
<evidence type="ECO:0000256" key="10">
    <source>
        <dbReference type="ARBA" id="ARBA00023136"/>
    </source>
</evidence>
<keyword evidence="8" id="KW-0560">Oxidoreductase</keyword>
<dbReference type="RefSeq" id="WP_036817123.1">
    <property type="nucleotide sequence ID" value="NZ_JGVO01000060.1"/>
</dbReference>
<dbReference type="Pfam" id="PF01786">
    <property type="entry name" value="AOX"/>
    <property type="match status" value="1"/>
</dbReference>
<evidence type="ECO:0000256" key="2">
    <source>
        <dbReference type="ARBA" id="ARBA00022448"/>
    </source>
</evidence>
<feature type="binding site" evidence="11">
    <location>
        <position position="88"/>
    </location>
    <ligand>
        <name>Fe cation</name>
        <dbReference type="ChEBI" id="CHEBI:24875"/>
        <label>2</label>
    </ligand>
</feature>
<feature type="transmembrane region" description="Helical" evidence="12">
    <location>
        <begin position="107"/>
        <end position="126"/>
    </location>
</feature>
<protein>
    <submittedName>
        <fullName evidence="13">Oxidase</fullName>
    </submittedName>
</protein>
<keyword evidence="10 12" id="KW-0472">Membrane</keyword>
<dbReference type="GO" id="GO:0009916">
    <property type="term" value="F:alternative oxidase activity"/>
    <property type="evidence" value="ECO:0007669"/>
    <property type="project" value="InterPro"/>
</dbReference>
<dbReference type="GO" id="GO:0010230">
    <property type="term" value="P:alternative respiration"/>
    <property type="evidence" value="ECO:0007669"/>
    <property type="project" value="TreeGrafter"/>
</dbReference>
<evidence type="ECO:0000256" key="8">
    <source>
        <dbReference type="ARBA" id="ARBA00023002"/>
    </source>
</evidence>